<evidence type="ECO:0000313" key="9">
    <source>
        <dbReference type="Proteomes" id="UP000436088"/>
    </source>
</evidence>
<evidence type="ECO:0000259" key="7">
    <source>
        <dbReference type="PROSITE" id="PS50102"/>
    </source>
</evidence>
<dbReference type="CDD" id="cd00590">
    <property type="entry name" value="RRM_SF"/>
    <property type="match status" value="1"/>
</dbReference>
<dbReference type="SUPFAM" id="SSF54928">
    <property type="entry name" value="RNA-binding domain, RBD"/>
    <property type="match status" value="1"/>
</dbReference>
<evidence type="ECO:0000256" key="6">
    <source>
        <dbReference type="PROSITE-ProRule" id="PRU00176"/>
    </source>
</evidence>
<dbReference type="PANTHER" id="PTHR48028:SF4">
    <property type="entry name" value="SC35-LIKE SPLICING FACTOR"/>
    <property type="match status" value="1"/>
</dbReference>
<keyword evidence="2" id="KW-0507">mRNA processing</keyword>
<evidence type="ECO:0000256" key="2">
    <source>
        <dbReference type="ARBA" id="ARBA00022664"/>
    </source>
</evidence>
<evidence type="ECO:0000256" key="4">
    <source>
        <dbReference type="ARBA" id="ARBA00023187"/>
    </source>
</evidence>
<dbReference type="Proteomes" id="UP000436088">
    <property type="component" value="Unassembled WGS sequence"/>
</dbReference>
<dbReference type="AlphaFoldDB" id="A0A6A2Z270"/>
<protein>
    <recommendedName>
        <fullName evidence="7">RRM domain-containing protein</fullName>
    </recommendedName>
</protein>
<dbReference type="Pfam" id="PF00076">
    <property type="entry name" value="RRM_1"/>
    <property type="match status" value="1"/>
</dbReference>
<dbReference type="InterPro" id="IPR035979">
    <property type="entry name" value="RBD_domain_sf"/>
</dbReference>
<proteinExistence type="predicted"/>
<keyword evidence="3 6" id="KW-0694">RNA-binding</keyword>
<feature type="domain" description="RRM" evidence="7">
    <location>
        <begin position="16"/>
        <end position="96"/>
    </location>
</feature>
<name>A0A6A2Z270_HIBSY</name>
<dbReference type="PANTHER" id="PTHR48028">
    <property type="entry name" value="GLYCINE-RICH RNA-BINDING PROTEIN RZ1A"/>
    <property type="match status" value="1"/>
</dbReference>
<gene>
    <name evidence="8" type="ORF">F3Y22_tig00111095pilonHSYRG00406</name>
</gene>
<dbReference type="GO" id="GO:0006397">
    <property type="term" value="P:mRNA processing"/>
    <property type="evidence" value="ECO:0007669"/>
    <property type="project" value="UniProtKB-KW"/>
</dbReference>
<evidence type="ECO:0000256" key="3">
    <source>
        <dbReference type="ARBA" id="ARBA00022884"/>
    </source>
</evidence>
<dbReference type="GO" id="GO:0005634">
    <property type="term" value="C:nucleus"/>
    <property type="evidence" value="ECO:0007669"/>
    <property type="project" value="UniProtKB-SubCell"/>
</dbReference>
<evidence type="ECO:0000313" key="8">
    <source>
        <dbReference type="EMBL" id="KAE8685643.1"/>
    </source>
</evidence>
<dbReference type="GO" id="GO:0003723">
    <property type="term" value="F:RNA binding"/>
    <property type="evidence" value="ECO:0007669"/>
    <property type="project" value="UniProtKB-UniRule"/>
</dbReference>
<dbReference type="InterPro" id="IPR000504">
    <property type="entry name" value="RRM_dom"/>
</dbReference>
<reference evidence="8" key="1">
    <citation type="submission" date="2019-09" db="EMBL/GenBank/DDBJ databases">
        <title>Draft genome information of white flower Hibiscus syriacus.</title>
        <authorList>
            <person name="Kim Y.-M."/>
        </authorList>
    </citation>
    <scope>NUCLEOTIDE SEQUENCE [LARGE SCALE GENOMIC DNA]</scope>
    <source>
        <strain evidence="8">YM2019G1</strain>
    </source>
</reference>
<keyword evidence="9" id="KW-1185">Reference proteome</keyword>
<dbReference type="InterPro" id="IPR012677">
    <property type="entry name" value="Nucleotide-bd_a/b_plait_sf"/>
</dbReference>
<sequence>MSEKSVQVSLSTGAPWSTFVNNLSRSVSRGALWERFKLHGKVAKVFIPLVNRRPKYRHSTFTFVHFESHEDLIEAVAKVDNTLIDGKRVTVMVAKYHKSTNEKNFSGPDEVGINRNIVVQTKNSNGKSKLYNKFYDGSSYRDKLMGITSSSARAVKVWNGDSDGDFSDEWVIDTPEN</sequence>
<dbReference type="GO" id="GO:0008380">
    <property type="term" value="P:RNA splicing"/>
    <property type="evidence" value="ECO:0007669"/>
    <property type="project" value="UniProtKB-KW"/>
</dbReference>
<dbReference type="InterPro" id="IPR051106">
    <property type="entry name" value="RNA-bind/splicing_reg"/>
</dbReference>
<keyword evidence="5" id="KW-0539">Nucleus</keyword>
<comment type="subcellular location">
    <subcellularLocation>
        <location evidence="1">Nucleus</location>
    </subcellularLocation>
</comment>
<dbReference type="SMART" id="SM00360">
    <property type="entry name" value="RRM"/>
    <property type="match status" value="1"/>
</dbReference>
<evidence type="ECO:0000256" key="1">
    <source>
        <dbReference type="ARBA" id="ARBA00004123"/>
    </source>
</evidence>
<accession>A0A6A2Z270</accession>
<dbReference type="Gene3D" id="3.30.70.330">
    <property type="match status" value="1"/>
</dbReference>
<evidence type="ECO:0000256" key="5">
    <source>
        <dbReference type="ARBA" id="ARBA00023242"/>
    </source>
</evidence>
<dbReference type="PROSITE" id="PS50102">
    <property type="entry name" value="RRM"/>
    <property type="match status" value="1"/>
</dbReference>
<organism evidence="8 9">
    <name type="scientific">Hibiscus syriacus</name>
    <name type="common">Rose of Sharon</name>
    <dbReference type="NCBI Taxonomy" id="106335"/>
    <lineage>
        <taxon>Eukaryota</taxon>
        <taxon>Viridiplantae</taxon>
        <taxon>Streptophyta</taxon>
        <taxon>Embryophyta</taxon>
        <taxon>Tracheophyta</taxon>
        <taxon>Spermatophyta</taxon>
        <taxon>Magnoliopsida</taxon>
        <taxon>eudicotyledons</taxon>
        <taxon>Gunneridae</taxon>
        <taxon>Pentapetalae</taxon>
        <taxon>rosids</taxon>
        <taxon>malvids</taxon>
        <taxon>Malvales</taxon>
        <taxon>Malvaceae</taxon>
        <taxon>Malvoideae</taxon>
        <taxon>Hibiscus</taxon>
    </lineage>
</organism>
<dbReference type="EMBL" id="VEPZ02001229">
    <property type="protein sequence ID" value="KAE8685643.1"/>
    <property type="molecule type" value="Genomic_DNA"/>
</dbReference>
<keyword evidence="4" id="KW-0508">mRNA splicing</keyword>
<comment type="caution">
    <text evidence="8">The sequence shown here is derived from an EMBL/GenBank/DDBJ whole genome shotgun (WGS) entry which is preliminary data.</text>
</comment>